<proteinExistence type="predicted"/>
<keyword evidence="3" id="KW-1185">Reference proteome</keyword>
<reference evidence="2 3" key="1">
    <citation type="journal article" date="2021" name="Elife">
        <title>Chloroplast acquisition without the gene transfer in kleptoplastic sea slugs, Plakobranchus ocellatus.</title>
        <authorList>
            <person name="Maeda T."/>
            <person name="Takahashi S."/>
            <person name="Yoshida T."/>
            <person name="Shimamura S."/>
            <person name="Takaki Y."/>
            <person name="Nagai Y."/>
            <person name="Toyoda A."/>
            <person name="Suzuki Y."/>
            <person name="Arimoto A."/>
            <person name="Ishii H."/>
            <person name="Satoh N."/>
            <person name="Nishiyama T."/>
            <person name="Hasebe M."/>
            <person name="Maruyama T."/>
            <person name="Minagawa J."/>
            <person name="Obokata J."/>
            <person name="Shigenobu S."/>
        </authorList>
    </citation>
    <scope>NUCLEOTIDE SEQUENCE [LARGE SCALE GENOMIC DNA]</scope>
</reference>
<evidence type="ECO:0000313" key="3">
    <source>
        <dbReference type="Proteomes" id="UP000735302"/>
    </source>
</evidence>
<evidence type="ECO:0008006" key="4">
    <source>
        <dbReference type="Google" id="ProtNLM"/>
    </source>
</evidence>
<dbReference type="AlphaFoldDB" id="A0AAV3ZJT3"/>
<sequence>MCKFKQDRETLEIFKSALAASAGAQGDLQEQIDFQKLPETAGKIKEYKEAEKRLREVEAKLSKCRAGV</sequence>
<feature type="coiled-coil region" evidence="1">
    <location>
        <begin position="40"/>
        <end position="67"/>
    </location>
</feature>
<evidence type="ECO:0000256" key="1">
    <source>
        <dbReference type="SAM" id="Coils"/>
    </source>
</evidence>
<comment type="caution">
    <text evidence="2">The sequence shown here is derived from an EMBL/GenBank/DDBJ whole genome shotgun (WGS) entry which is preliminary data.</text>
</comment>
<gene>
    <name evidence="2" type="ORF">PoB_002131700</name>
</gene>
<protein>
    <recommendedName>
        <fullName evidence="4">Valyl-tRNA synthetase tRNA-binding arm domain-containing protein</fullName>
    </recommendedName>
</protein>
<keyword evidence="1" id="KW-0175">Coiled coil</keyword>
<dbReference type="EMBL" id="BLXT01002474">
    <property type="protein sequence ID" value="GFN94811.1"/>
    <property type="molecule type" value="Genomic_DNA"/>
</dbReference>
<organism evidence="2 3">
    <name type="scientific">Plakobranchus ocellatus</name>
    <dbReference type="NCBI Taxonomy" id="259542"/>
    <lineage>
        <taxon>Eukaryota</taxon>
        <taxon>Metazoa</taxon>
        <taxon>Spiralia</taxon>
        <taxon>Lophotrochozoa</taxon>
        <taxon>Mollusca</taxon>
        <taxon>Gastropoda</taxon>
        <taxon>Heterobranchia</taxon>
        <taxon>Euthyneura</taxon>
        <taxon>Panpulmonata</taxon>
        <taxon>Sacoglossa</taxon>
        <taxon>Placobranchoidea</taxon>
        <taxon>Plakobranchidae</taxon>
        <taxon>Plakobranchus</taxon>
    </lineage>
</organism>
<name>A0AAV3ZJT3_9GAST</name>
<evidence type="ECO:0000313" key="2">
    <source>
        <dbReference type="EMBL" id="GFN94811.1"/>
    </source>
</evidence>
<dbReference type="Proteomes" id="UP000735302">
    <property type="component" value="Unassembled WGS sequence"/>
</dbReference>
<accession>A0AAV3ZJT3</accession>